<keyword evidence="10" id="KW-0482">Metalloprotease</keyword>
<keyword evidence="15" id="KW-1185">Reference proteome</keyword>
<proteinExistence type="inferred from homology"/>
<evidence type="ECO:0000256" key="6">
    <source>
        <dbReference type="ARBA" id="ARBA00022723"/>
    </source>
</evidence>
<evidence type="ECO:0000256" key="8">
    <source>
        <dbReference type="ARBA" id="ARBA00022833"/>
    </source>
</evidence>
<name>A0A926NHL1_9BACI</name>
<keyword evidence="8" id="KW-0862">Zinc</keyword>
<dbReference type="GO" id="GO:0006508">
    <property type="term" value="P:proteolysis"/>
    <property type="evidence" value="ECO:0007669"/>
    <property type="project" value="UniProtKB-KW"/>
</dbReference>
<evidence type="ECO:0000256" key="5">
    <source>
        <dbReference type="ARBA" id="ARBA00022692"/>
    </source>
</evidence>
<dbReference type="PANTHER" id="PTHR39188:SF3">
    <property type="entry name" value="STAGE IV SPORULATION PROTEIN FB"/>
    <property type="match status" value="1"/>
</dbReference>
<dbReference type="Pfam" id="PF02163">
    <property type="entry name" value="Peptidase_M50"/>
    <property type="match status" value="2"/>
</dbReference>
<keyword evidence="4" id="KW-0645">Protease</keyword>
<comment type="caution">
    <text evidence="14">The sequence shown here is derived from an EMBL/GenBank/DDBJ whole genome shotgun (WGS) entry which is preliminary data.</text>
</comment>
<feature type="domain" description="Peptidase M50" evidence="13">
    <location>
        <begin position="98"/>
        <end position="150"/>
    </location>
</feature>
<evidence type="ECO:0000259" key="13">
    <source>
        <dbReference type="Pfam" id="PF02163"/>
    </source>
</evidence>
<organism evidence="14 15">
    <name type="scientific">Metabacillus arenae</name>
    <dbReference type="NCBI Taxonomy" id="2771434"/>
    <lineage>
        <taxon>Bacteria</taxon>
        <taxon>Bacillati</taxon>
        <taxon>Bacillota</taxon>
        <taxon>Bacilli</taxon>
        <taxon>Bacillales</taxon>
        <taxon>Bacillaceae</taxon>
        <taxon>Metabacillus</taxon>
    </lineage>
</organism>
<sequence>MIIGLSVITAQFKPLLFLFLIVFIHEMGHAICAVFYKWRIKQIMLLPFGGVAEMDEHGNRPLKEEVIVILAGPVQHFFIQALLTIAWQFHVLSTEDYQLFSTYNWTLFFFNLIPIFPLDGGKILFVIISYLKPFSEAQRITLLVSISCLIVYITAFLIFAPNQLNVWIIATFLIYSLYTEFKQKDYTMIRFLLERYYGKKESVHQLKPIIVNEDESIFKVLLKFQRGCKHPILIEKEGVKITQLDENELLHAFFSEKRTNATVGELIYSY</sequence>
<evidence type="ECO:0000256" key="4">
    <source>
        <dbReference type="ARBA" id="ARBA00022670"/>
    </source>
</evidence>
<keyword evidence="7" id="KW-0378">Hydrolase</keyword>
<reference evidence="14" key="1">
    <citation type="submission" date="2020-09" db="EMBL/GenBank/DDBJ databases">
        <title>A novel bacterium of genus Bacillus, isolated from South China Sea.</title>
        <authorList>
            <person name="Huang H."/>
            <person name="Mo K."/>
            <person name="Hu Y."/>
        </authorList>
    </citation>
    <scope>NUCLEOTIDE SEQUENCE</scope>
    <source>
        <strain evidence="14">IB182487</strain>
    </source>
</reference>
<feature type="transmembrane region" description="Helical" evidence="12">
    <location>
        <begin position="66"/>
        <end position="87"/>
    </location>
</feature>
<feature type="transmembrane region" description="Helical" evidence="12">
    <location>
        <begin position="15"/>
        <end position="36"/>
    </location>
</feature>
<comment type="cofactor">
    <cofactor evidence="1">
        <name>Zn(2+)</name>
        <dbReference type="ChEBI" id="CHEBI:29105"/>
    </cofactor>
</comment>
<keyword evidence="5 12" id="KW-0812">Transmembrane</keyword>
<feature type="transmembrane region" description="Helical" evidence="12">
    <location>
        <begin position="107"/>
        <end position="128"/>
    </location>
</feature>
<dbReference type="InterPro" id="IPR008915">
    <property type="entry name" value="Peptidase_M50"/>
</dbReference>
<protein>
    <submittedName>
        <fullName evidence="14">M50 family metallopeptidase</fullName>
    </submittedName>
</protein>
<accession>A0A926NHL1</accession>
<feature type="domain" description="Peptidase M50" evidence="13">
    <location>
        <begin position="15"/>
        <end position="87"/>
    </location>
</feature>
<evidence type="ECO:0000313" key="15">
    <source>
        <dbReference type="Proteomes" id="UP000626844"/>
    </source>
</evidence>
<evidence type="ECO:0000313" key="14">
    <source>
        <dbReference type="EMBL" id="MBD1381205.1"/>
    </source>
</evidence>
<evidence type="ECO:0000256" key="11">
    <source>
        <dbReference type="ARBA" id="ARBA00023136"/>
    </source>
</evidence>
<keyword evidence="6" id="KW-0479">Metal-binding</keyword>
<dbReference type="PANTHER" id="PTHR39188">
    <property type="entry name" value="MEMBRANE-ASSOCIATED ZINC METALLOPROTEASE M50B"/>
    <property type="match status" value="1"/>
</dbReference>
<gene>
    <name evidence="14" type="ORF">IC621_13275</name>
</gene>
<comment type="similarity">
    <text evidence="3">Belongs to the peptidase M50B family.</text>
</comment>
<dbReference type="Proteomes" id="UP000626844">
    <property type="component" value="Unassembled WGS sequence"/>
</dbReference>
<feature type="transmembrane region" description="Helical" evidence="12">
    <location>
        <begin position="164"/>
        <end position="181"/>
    </location>
</feature>
<comment type="subcellular location">
    <subcellularLocation>
        <location evidence="2">Membrane</location>
        <topology evidence="2">Multi-pass membrane protein</topology>
    </subcellularLocation>
</comment>
<dbReference type="AlphaFoldDB" id="A0A926NHL1"/>
<evidence type="ECO:0000256" key="9">
    <source>
        <dbReference type="ARBA" id="ARBA00022989"/>
    </source>
</evidence>
<evidence type="ECO:0000256" key="1">
    <source>
        <dbReference type="ARBA" id="ARBA00001947"/>
    </source>
</evidence>
<dbReference type="GO" id="GO:0046872">
    <property type="term" value="F:metal ion binding"/>
    <property type="evidence" value="ECO:0007669"/>
    <property type="project" value="UniProtKB-KW"/>
</dbReference>
<evidence type="ECO:0000256" key="3">
    <source>
        <dbReference type="ARBA" id="ARBA00007931"/>
    </source>
</evidence>
<evidence type="ECO:0000256" key="2">
    <source>
        <dbReference type="ARBA" id="ARBA00004141"/>
    </source>
</evidence>
<dbReference type="CDD" id="cd06161">
    <property type="entry name" value="S2P-M50_SpoIVFB"/>
    <property type="match status" value="1"/>
</dbReference>
<feature type="transmembrane region" description="Helical" evidence="12">
    <location>
        <begin position="140"/>
        <end position="158"/>
    </location>
</feature>
<dbReference type="EMBL" id="JACXAI010000016">
    <property type="protein sequence ID" value="MBD1381205.1"/>
    <property type="molecule type" value="Genomic_DNA"/>
</dbReference>
<dbReference type="GO" id="GO:0008237">
    <property type="term" value="F:metallopeptidase activity"/>
    <property type="evidence" value="ECO:0007669"/>
    <property type="project" value="UniProtKB-KW"/>
</dbReference>
<evidence type="ECO:0000256" key="10">
    <source>
        <dbReference type="ARBA" id="ARBA00023049"/>
    </source>
</evidence>
<dbReference type="GO" id="GO:0016020">
    <property type="term" value="C:membrane"/>
    <property type="evidence" value="ECO:0007669"/>
    <property type="project" value="UniProtKB-SubCell"/>
</dbReference>
<keyword evidence="9 12" id="KW-1133">Transmembrane helix</keyword>
<evidence type="ECO:0000256" key="7">
    <source>
        <dbReference type="ARBA" id="ARBA00022801"/>
    </source>
</evidence>
<evidence type="ECO:0000256" key="12">
    <source>
        <dbReference type="SAM" id="Phobius"/>
    </source>
</evidence>
<keyword evidence="11 12" id="KW-0472">Membrane</keyword>